<sequence>MKRKNNPWTKKRVREALKSLPAKLEERSKQPACVITEAFGQDVEPEITGREQEEVSKSGTVAWPVQVTHSLKLKIKDGVAIKDSWPTDRCSCIANCFPDTCMNAATKLFCAADNCIFQGHSQMEFTSPISAIDIGVRATEDIPVGATIAPYTGLLTDHNFDKDIRQWDCVISLQTKGRGNKKLFIDAEERGTVARFINHSCDPNTLFLEMRHNRDVHVMVKTTTKIAAGEEITVD</sequence>
<dbReference type="GO" id="GO:0042054">
    <property type="term" value="F:histone methyltransferase activity"/>
    <property type="evidence" value="ECO:0007669"/>
    <property type="project" value="TreeGrafter"/>
</dbReference>
<dbReference type="PROSITE" id="PS50280">
    <property type="entry name" value="SET"/>
    <property type="match status" value="1"/>
</dbReference>
<protein>
    <submittedName>
        <fullName evidence="2">Histone-lysine N-methyltransferase</fullName>
    </submittedName>
</protein>
<evidence type="ECO:0000259" key="1">
    <source>
        <dbReference type="PROSITE" id="PS50280"/>
    </source>
</evidence>
<dbReference type="PANTHER" id="PTHR45660:SF13">
    <property type="entry name" value="HISTONE-LYSINE N-METHYLTRANSFERASE SETMAR"/>
    <property type="match status" value="1"/>
</dbReference>
<evidence type="ECO:0000313" key="2">
    <source>
        <dbReference type="EMBL" id="KAK1933920.1"/>
    </source>
</evidence>
<dbReference type="PANTHER" id="PTHR45660">
    <property type="entry name" value="HISTONE-LYSINE N-METHYLTRANSFERASE SETMAR"/>
    <property type="match status" value="1"/>
</dbReference>
<dbReference type="EMBL" id="JASMQC010000027">
    <property type="protein sequence ID" value="KAK1933920.1"/>
    <property type="molecule type" value="Genomic_DNA"/>
</dbReference>
<evidence type="ECO:0000313" key="3">
    <source>
        <dbReference type="Proteomes" id="UP001259832"/>
    </source>
</evidence>
<dbReference type="InterPro" id="IPR001214">
    <property type="entry name" value="SET_dom"/>
</dbReference>
<proteinExistence type="predicted"/>
<name>A0AAD9LEW6_9STRA</name>
<dbReference type="Gene3D" id="2.170.270.10">
    <property type="entry name" value="SET domain"/>
    <property type="match status" value="1"/>
</dbReference>
<dbReference type="AlphaFoldDB" id="A0AAD9LEW6"/>
<dbReference type="Proteomes" id="UP001259832">
    <property type="component" value="Unassembled WGS sequence"/>
</dbReference>
<dbReference type="SMART" id="SM00317">
    <property type="entry name" value="SET"/>
    <property type="match status" value="1"/>
</dbReference>
<organism evidence="2 3">
    <name type="scientific">Phytophthora citrophthora</name>
    <dbReference type="NCBI Taxonomy" id="4793"/>
    <lineage>
        <taxon>Eukaryota</taxon>
        <taxon>Sar</taxon>
        <taxon>Stramenopiles</taxon>
        <taxon>Oomycota</taxon>
        <taxon>Peronosporomycetes</taxon>
        <taxon>Peronosporales</taxon>
        <taxon>Peronosporaceae</taxon>
        <taxon>Phytophthora</taxon>
    </lineage>
</organism>
<comment type="caution">
    <text evidence="2">The sequence shown here is derived from an EMBL/GenBank/DDBJ whole genome shotgun (WGS) entry which is preliminary data.</text>
</comment>
<dbReference type="InterPro" id="IPR046341">
    <property type="entry name" value="SET_dom_sf"/>
</dbReference>
<accession>A0AAD9LEW6</accession>
<feature type="domain" description="SET" evidence="1">
    <location>
        <begin position="112"/>
        <end position="235"/>
    </location>
</feature>
<gene>
    <name evidence="2" type="ORF">P3T76_011680</name>
</gene>
<dbReference type="SUPFAM" id="SSF82199">
    <property type="entry name" value="SET domain"/>
    <property type="match status" value="1"/>
</dbReference>
<dbReference type="CDD" id="cd08161">
    <property type="entry name" value="SET"/>
    <property type="match status" value="1"/>
</dbReference>
<keyword evidence="3" id="KW-1185">Reference proteome</keyword>
<reference evidence="2" key="1">
    <citation type="submission" date="2023-08" db="EMBL/GenBank/DDBJ databases">
        <title>Reference Genome Resource for the Citrus Pathogen Phytophthora citrophthora.</title>
        <authorList>
            <person name="Moller H."/>
            <person name="Coetzee B."/>
            <person name="Rose L.J."/>
            <person name="Van Niekerk J.M."/>
        </authorList>
    </citation>
    <scope>NUCLEOTIDE SEQUENCE</scope>
    <source>
        <strain evidence="2">STE-U-9442</strain>
    </source>
</reference>
<dbReference type="GO" id="GO:0003690">
    <property type="term" value="F:double-stranded DNA binding"/>
    <property type="evidence" value="ECO:0007669"/>
    <property type="project" value="TreeGrafter"/>
</dbReference>
<dbReference type="InterPro" id="IPR051357">
    <property type="entry name" value="H3K9_HMTase_SUVAR3-9"/>
</dbReference>
<dbReference type="Pfam" id="PF00856">
    <property type="entry name" value="SET"/>
    <property type="match status" value="1"/>
</dbReference>